<dbReference type="OrthoDB" id="2062670at2"/>
<dbReference type="GO" id="GO:0016787">
    <property type="term" value="F:hydrolase activity"/>
    <property type="evidence" value="ECO:0007669"/>
    <property type="project" value="UniProtKB-KW"/>
</dbReference>
<dbReference type="InterPro" id="IPR029058">
    <property type="entry name" value="AB_hydrolase_fold"/>
</dbReference>
<proteinExistence type="predicted"/>
<keyword evidence="2" id="KW-0378">Hydrolase</keyword>
<reference evidence="3" key="1">
    <citation type="submission" date="2017-09" db="EMBL/GenBank/DDBJ databases">
        <title>Genome sequence of Nannocystis excedens DSM 71.</title>
        <authorList>
            <person name="Blom J."/>
        </authorList>
    </citation>
    <scope>NUCLEOTIDE SEQUENCE [LARGE SCALE GENOMIC DNA]</scope>
    <source>
        <strain evidence="3">type strain: E19</strain>
    </source>
</reference>
<organism evidence="2 3">
    <name type="scientific">Hartmannibacter diazotrophicus</name>
    <dbReference type="NCBI Taxonomy" id="1482074"/>
    <lineage>
        <taxon>Bacteria</taxon>
        <taxon>Pseudomonadati</taxon>
        <taxon>Pseudomonadota</taxon>
        <taxon>Alphaproteobacteria</taxon>
        <taxon>Hyphomicrobiales</taxon>
        <taxon>Pleomorphomonadaceae</taxon>
        <taxon>Hartmannibacter</taxon>
    </lineage>
</organism>
<feature type="signal peptide" evidence="1">
    <location>
        <begin position="1"/>
        <end position="30"/>
    </location>
</feature>
<gene>
    <name evidence="2" type="ORF">HDIA_0641</name>
</gene>
<name>A0A2C9D1J2_9HYPH</name>
<evidence type="ECO:0000313" key="3">
    <source>
        <dbReference type="Proteomes" id="UP000223606"/>
    </source>
</evidence>
<sequence length="436" mass="47709">MKLLRNLYVRGAAMVVAGLALALGLSTAHAAAPLYVDFGDVEKGVYYTPDGSQPKIAFLLMHEDANFLNHIACTELSKRGFAVLCMNGPSDNNEALDTWTDLPLTTAKGMDYLRNDRGFKTVLIFAHSGGGPLMTYYQSVAEEGPAVCSGQDVLSPCGDELKGLTPADGMVTFDAHPGTAINMLRSLNPSLLDETDPSRIDPALDPFSEANGYNPKGNSHFSEEFQKRYFEAQSARMNRLIDKALALRKSMKEQGVPYPDDAPFYIPRASVRLMQLDISIAGETAKPEKFLKNDGSVVTDIVRTVRQPDPKRKKKDARFDGGAFLTVESFIGTRAVRSTNAMTDIDLGSNNNSTGRNLQHISVPLLMLTAGGHYFMDDNEQMYGMAKSQDKDFVVVEGAAHGVVPCKACAKAENADYSNSVKNTFDYIAKWVNERF</sequence>
<keyword evidence="3" id="KW-1185">Reference proteome</keyword>
<evidence type="ECO:0000313" key="2">
    <source>
        <dbReference type="EMBL" id="SON54182.1"/>
    </source>
</evidence>
<dbReference type="Proteomes" id="UP000223606">
    <property type="component" value="Chromosome 1"/>
</dbReference>
<protein>
    <submittedName>
        <fullName evidence="2">Alpha/beta hydrolase family protein</fullName>
    </submittedName>
</protein>
<dbReference type="EMBL" id="LT960614">
    <property type="protein sequence ID" value="SON54182.1"/>
    <property type="molecule type" value="Genomic_DNA"/>
</dbReference>
<dbReference type="RefSeq" id="WP_157775192.1">
    <property type="nucleotide sequence ID" value="NZ_LT960614.1"/>
</dbReference>
<feature type="chain" id="PRO_5012971351" evidence="1">
    <location>
        <begin position="31"/>
        <end position="436"/>
    </location>
</feature>
<dbReference type="KEGG" id="hdi:HDIA_0641"/>
<accession>A0A2C9D1J2</accession>
<dbReference type="Gene3D" id="3.40.50.1820">
    <property type="entry name" value="alpha/beta hydrolase"/>
    <property type="match status" value="1"/>
</dbReference>
<dbReference type="SUPFAM" id="SSF53474">
    <property type="entry name" value="alpha/beta-Hydrolases"/>
    <property type="match status" value="1"/>
</dbReference>
<keyword evidence="1" id="KW-0732">Signal</keyword>
<evidence type="ECO:0000256" key="1">
    <source>
        <dbReference type="SAM" id="SignalP"/>
    </source>
</evidence>
<dbReference type="AlphaFoldDB" id="A0A2C9D1J2"/>